<evidence type="ECO:0000313" key="10">
    <source>
        <dbReference type="Proteomes" id="UP000773469"/>
    </source>
</evidence>
<dbReference type="STRING" id="23.BEL05_16935"/>
<evidence type="ECO:0000259" key="6">
    <source>
        <dbReference type="PROSITE" id="PS00631"/>
    </source>
</evidence>
<reference evidence="7 10" key="2">
    <citation type="submission" date="2021-05" db="EMBL/GenBank/DDBJ databases">
        <title>Molecular characterization for Shewanella algae harboring chromosomal blaOXA-55-like strains isolated from clinical and environment sample.</title>
        <authorList>
            <person name="Ohama Y."/>
            <person name="Aoki K."/>
            <person name="Harada S."/>
            <person name="Moriya K."/>
            <person name="Ishii Y."/>
            <person name="Tateda K."/>
        </authorList>
    </citation>
    <scope>NUCLEOTIDE SEQUENCE [LARGE SCALE GENOMIC DNA]</scope>
    <source>
        <strain evidence="7 10">MBTL60-118</strain>
    </source>
</reference>
<dbReference type="InterPro" id="IPR048816">
    <property type="entry name" value="Peptidase_M17_N_1"/>
</dbReference>
<dbReference type="Gene3D" id="3.40.630.10">
    <property type="entry name" value="Zn peptidases"/>
    <property type="match status" value="1"/>
</dbReference>
<evidence type="ECO:0000313" key="8">
    <source>
        <dbReference type="EMBL" id="OEG75900.1"/>
    </source>
</evidence>
<keyword evidence="2 8" id="KW-0031">Aminopeptidase</keyword>
<dbReference type="GO" id="GO:0070006">
    <property type="term" value="F:metalloaminopeptidase activity"/>
    <property type="evidence" value="ECO:0007669"/>
    <property type="project" value="InterPro"/>
</dbReference>
<dbReference type="GO" id="GO:0005737">
    <property type="term" value="C:cytoplasm"/>
    <property type="evidence" value="ECO:0007669"/>
    <property type="project" value="InterPro"/>
</dbReference>
<dbReference type="Pfam" id="PF21337">
    <property type="entry name" value="Peptidase_M17_N_1"/>
    <property type="match status" value="1"/>
</dbReference>
<evidence type="ECO:0000256" key="1">
    <source>
        <dbReference type="ARBA" id="ARBA00009528"/>
    </source>
</evidence>
<dbReference type="Pfam" id="PF00883">
    <property type="entry name" value="Peptidase_M17"/>
    <property type="match status" value="1"/>
</dbReference>
<dbReference type="AlphaFoldDB" id="A0A1E5IZE7"/>
<keyword evidence="3" id="KW-0645">Protease</keyword>
<feature type="domain" description="Cytosol aminopeptidase" evidence="6">
    <location>
        <begin position="300"/>
        <end position="307"/>
    </location>
</feature>
<dbReference type="Proteomes" id="UP000095230">
    <property type="component" value="Unassembled WGS sequence"/>
</dbReference>
<dbReference type="InterPro" id="IPR011356">
    <property type="entry name" value="Leucine_aapep/pepB"/>
</dbReference>
<evidence type="ECO:0000313" key="9">
    <source>
        <dbReference type="Proteomes" id="UP000095230"/>
    </source>
</evidence>
<dbReference type="SUPFAM" id="SSF53187">
    <property type="entry name" value="Zn-dependent exopeptidases"/>
    <property type="match status" value="1"/>
</dbReference>
<dbReference type="PANTHER" id="PTHR11963:SF20">
    <property type="entry name" value="PEPTIDASE B"/>
    <property type="match status" value="1"/>
</dbReference>
<name>A0A1E5IZE7_SHECO</name>
<dbReference type="EMBL" id="MCBT01000001">
    <property type="protein sequence ID" value="OEG75900.1"/>
    <property type="molecule type" value="Genomic_DNA"/>
</dbReference>
<dbReference type="OrthoDB" id="9809354at2"/>
<sequence length="453" mass="49265">MTQHLLSGTEGIPLSIIAADEFTAWLEQQPSAQQTWLTNTKFSGKGLSVIPGPDGSIAQVIYVTPEVDSYWVCGDIVNELPANQYRLDANETQMKVAAFSWALGAYKFDRYKANDKQYPQLVINNPQIVEQTAKLVRSVAMVRDLVNTPAADMMPQHLGEQMEALADEFGGQVTQIVGDELIAQNYPTIHMVGRASENLPRLIDLTWGDENAPKVTLVGKGVCFDSGGLDLKPGAGMRLMKKDMGGAAHVIGLAHQIMASNLPVRLRVLVPAVENAVSANAFRPGDVITTRKGLTVEIDNTDAEGRLVLCDALAEASDDNPELLIDFATLTGAMRIALGTELPGFFSNDDDVALGFTAAGLKVEDPVWRMPLHKPYMELTGSDIADLANCGKTPFGGAITAALYLEAFVDKKISWSHFDVMAWNNRKLPGRPVGGEAFGIRAVFEYLQQRFDK</sequence>
<comment type="caution">
    <text evidence="8">The sequence shown here is derived from an EMBL/GenBank/DDBJ whole genome shotgun (WGS) entry which is preliminary data.</text>
</comment>
<dbReference type="CDD" id="cd00433">
    <property type="entry name" value="Peptidase_M17"/>
    <property type="match status" value="1"/>
</dbReference>
<dbReference type="GO" id="GO:0030145">
    <property type="term" value="F:manganese ion binding"/>
    <property type="evidence" value="ECO:0007669"/>
    <property type="project" value="InterPro"/>
</dbReference>
<dbReference type="PRINTS" id="PR00481">
    <property type="entry name" value="LAMNOPPTDASE"/>
</dbReference>
<comment type="similarity">
    <text evidence="1">Belongs to the peptidase M17 family.</text>
</comment>
<dbReference type="Gene3D" id="3.40.220.10">
    <property type="entry name" value="Leucine Aminopeptidase, subunit E, domain 1"/>
    <property type="match status" value="1"/>
</dbReference>
<evidence type="ECO:0000256" key="2">
    <source>
        <dbReference type="ARBA" id="ARBA00022438"/>
    </source>
</evidence>
<proteinExistence type="inferred from homology"/>
<evidence type="ECO:0000313" key="7">
    <source>
        <dbReference type="EMBL" id="GIU41507.1"/>
    </source>
</evidence>
<accession>A0A1E5IZE7</accession>
<dbReference type="InterPro" id="IPR043472">
    <property type="entry name" value="Macro_dom-like"/>
</dbReference>
<keyword evidence="4" id="KW-0378">Hydrolase</keyword>
<organism evidence="8 9">
    <name type="scientific">Shewanella colwelliana</name>
    <name type="common">Alteromonas colwelliana</name>
    <dbReference type="NCBI Taxonomy" id="23"/>
    <lineage>
        <taxon>Bacteria</taxon>
        <taxon>Pseudomonadati</taxon>
        <taxon>Pseudomonadota</taxon>
        <taxon>Gammaproteobacteria</taxon>
        <taxon>Alteromonadales</taxon>
        <taxon>Shewanellaceae</taxon>
        <taxon>Shewanella</taxon>
    </lineage>
</organism>
<gene>
    <name evidence="8" type="ORF">BEL05_16935</name>
    <name evidence="7" type="ORF">TUM3794_22660</name>
</gene>
<dbReference type="PANTHER" id="PTHR11963">
    <property type="entry name" value="LEUCINE AMINOPEPTIDASE-RELATED"/>
    <property type="match status" value="1"/>
</dbReference>
<evidence type="ECO:0000256" key="4">
    <source>
        <dbReference type="ARBA" id="ARBA00022801"/>
    </source>
</evidence>
<dbReference type="EMBL" id="BPEU01000015">
    <property type="protein sequence ID" value="GIU41507.1"/>
    <property type="molecule type" value="Genomic_DNA"/>
</dbReference>
<protein>
    <submittedName>
        <fullName evidence="7">Cytosol aminopeptidase</fullName>
    </submittedName>
    <submittedName>
        <fullName evidence="8">Leucyl aminopeptidase</fullName>
    </submittedName>
</protein>
<reference evidence="8 9" key="1">
    <citation type="submission" date="2016-07" db="EMBL/GenBank/DDBJ databases">
        <title>Whole-genome of two Shewanella species isolated from a digestive organ of sea cucumber Apostichopus japonicus Selenka 1867.</title>
        <authorList>
            <person name="Hong H.-H."/>
            <person name="Choi H."/>
            <person name="Cheon S."/>
            <person name="Oh J.-S."/>
            <person name="Lee H.-G."/>
            <person name="Park C."/>
        </authorList>
    </citation>
    <scope>NUCLEOTIDE SEQUENCE [LARGE SCALE GENOMIC DNA]</scope>
    <source>
        <strain evidence="8 9">CSB03KR</strain>
    </source>
</reference>
<dbReference type="InterPro" id="IPR000819">
    <property type="entry name" value="Peptidase_M17_C"/>
</dbReference>
<keyword evidence="10" id="KW-1185">Reference proteome</keyword>
<dbReference type="PROSITE" id="PS00631">
    <property type="entry name" value="CYTOSOL_AP"/>
    <property type="match status" value="1"/>
</dbReference>
<dbReference type="Proteomes" id="UP000773469">
    <property type="component" value="Unassembled WGS sequence"/>
</dbReference>
<dbReference type="RefSeq" id="WP_069670010.1">
    <property type="nucleotide sequence ID" value="NZ_BPEU01000015.1"/>
</dbReference>
<evidence type="ECO:0000256" key="5">
    <source>
        <dbReference type="ARBA" id="ARBA00023211"/>
    </source>
</evidence>
<keyword evidence="5" id="KW-0464">Manganese</keyword>
<evidence type="ECO:0000256" key="3">
    <source>
        <dbReference type="ARBA" id="ARBA00022670"/>
    </source>
</evidence>
<dbReference type="GO" id="GO:0006508">
    <property type="term" value="P:proteolysis"/>
    <property type="evidence" value="ECO:0007669"/>
    <property type="project" value="UniProtKB-KW"/>
</dbReference>